<dbReference type="PROSITE" id="PS50850">
    <property type="entry name" value="MFS"/>
    <property type="match status" value="1"/>
</dbReference>
<dbReference type="InterPro" id="IPR011701">
    <property type="entry name" value="MFS"/>
</dbReference>
<evidence type="ECO:0000256" key="5">
    <source>
        <dbReference type="ARBA" id="ARBA00023136"/>
    </source>
</evidence>
<protein>
    <submittedName>
        <fullName evidence="8">MFS transporter</fullName>
    </submittedName>
</protein>
<comment type="subcellular location">
    <subcellularLocation>
        <location evidence="1">Membrane</location>
        <topology evidence="1">Multi-pass membrane protein</topology>
    </subcellularLocation>
</comment>
<name>A0A9P4M9A9_9PEZI</name>
<dbReference type="Gene3D" id="1.20.1250.20">
    <property type="entry name" value="MFS general substrate transporter like domains"/>
    <property type="match status" value="2"/>
</dbReference>
<gene>
    <name evidence="8" type="ORF">NA57DRAFT_76407</name>
</gene>
<dbReference type="Proteomes" id="UP000799772">
    <property type="component" value="Unassembled WGS sequence"/>
</dbReference>
<dbReference type="SUPFAM" id="SSF103473">
    <property type="entry name" value="MFS general substrate transporter"/>
    <property type="match status" value="1"/>
</dbReference>
<feature type="transmembrane region" description="Helical" evidence="6">
    <location>
        <begin position="356"/>
        <end position="375"/>
    </location>
</feature>
<evidence type="ECO:0000256" key="1">
    <source>
        <dbReference type="ARBA" id="ARBA00004141"/>
    </source>
</evidence>
<dbReference type="AlphaFoldDB" id="A0A9P4M9A9"/>
<evidence type="ECO:0000256" key="2">
    <source>
        <dbReference type="ARBA" id="ARBA00022448"/>
    </source>
</evidence>
<evidence type="ECO:0000256" key="6">
    <source>
        <dbReference type="SAM" id="Phobius"/>
    </source>
</evidence>
<evidence type="ECO:0000256" key="4">
    <source>
        <dbReference type="ARBA" id="ARBA00022989"/>
    </source>
</evidence>
<organism evidence="8 9">
    <name type="scientific">Rhizodiscina lignyota</name>
    <dbReference type="NCBI Taxonomy" id="1504668"/>
    <lineage>
        <taxon>Eukaryota</taxon>
        <taxon>Fungi</taxon>
        <taxon>Dikarya</taxon>
        <taxon>Ascomycota</taxon>
        <taxon>Pezizomycotina</taxon>
        <taxon>Dothideomycetes</taxon>
        <taxon>Pleosporomycetidae</taxon>
        <taxon>Aulographales</taxon>
        <taxon>Rhizodiscinaceae</taxon>
        <taxon>Rhizodiscina</taxon>
    </lineage>
</organism>
<feature type="transmembrane region" description="Helical" evidence="6">
    <location>
        <begin position="327"/>
        <end position="349"/>
    </location>
</feature>
<keyword evidence="2" id="KW-0813">Transport</keyword>
<evidence type="ECO:0000256" key="3">
    <source>
        <dbReference type="ARBA" id="ARBA00022692"/>
    </source>
</evidence>
<feature type="transmembrane region" description="Helical" evidence="6">
    <location>
        <begin position="381"/>
        <end position="403"/>
    </location>
</feature>
<feature type="transmembrane region" description="Helical" evidence="6">
    <location>
        <begin position="62"/>
        <end position="87"/>
    </location>
</feature>
<feature type="transmembrane region" description="Helical" evidence="6">
    <location>
        <begin position="132"/>
        <end position="153"/>
    </location>
</feature>
<dbReference type="PANTHER" id="PTHR43791:SF35">
    <property type="entry name" value="MAJOR FACILITATOR SUPERFAMILY (MFS) PROFILE DOMAIN-CONTAINING PROTEIN"/>
    <property type="match status" value="1"/>
</dbReference>
<feature type="transmembrane region" description="Helical" evidence="6">
    <location>
        <begin position="290"/>
        <end position="315"/>
    </location>
</feature>
<dbReference type="EMBL" id="ML978126">
    <property type="protein sequence ID" value="KAF2099177.1"/>
    <property type="molecule type" value="Genomic_DNA"/>
</dbReference>
<proteinExistence type="predicted"/>
<dbReference type="GO" id="GO:0022857">
    <property type="term" value="F:transmembrane transporter activity"/>
    <property type="evidence" value="ECO:0007669"/>
    <property type="project" value="InterPro"/>
</dbReference>
<feature type="transmembrane region" description="Helical" evidence="6">
    <location>
        <begin position="415"/>
        <end position="436"/>
    </location>
</feature>
<evidence type="ECO:0000313" key="8">
    <source>
        <dbReference type="EMBL" id="KAF2099177.1"/>
    </source>
</evidence>
<feature type="transmembrane region" description="Helical" evidence="6">
    <location>
        <begin position="159"/>
        <end position="178"/>
    </location>
</feature>
<keyword evidence="3 6" id="KW-0812">Transmembrane</keyword>
<dbReference type="OrthoDB" id="6730379at2759"/>
<feature type="transmembrane region" description="Helical" evidence="6">
    <location>
        <begin position="99"/>
        <end position="120"/>
    </location>
</feature>
<feature type="transmembrane region" description="Helical" evidence="6">
    <location>
        <begin position="190"/>
        <end position="210"/>
    </location>
</feature>
<comment type="caution">
    <text evidence="8">The sequence shown here is derived from an EMBL/GenBank/DDBJ whole genome shotgun (WGS) entry which is preliminary data.</text>
</comment>
<keyword evidence="4 6" id="KW-1133">Transmembrane helix</keyword>
<dbReference type="Pfam" id="PF07690">
    <property type="entry name" value="MFS_1"/>
    <property type="match status" value="1"/>
</dbReference>
<dbReference type="GO" id="GO:0016020">
    <property type="term" value="C:membrane"/>
    <property type="evidence" value="ECO:0007669"/>
    <property type="project" value="UniProtKB-SubCell"/>
</dbReference>
<dbReference type="InterPro" id="IPR036259">
    <property type="entry name" value="MFS_trans_sf"/>
</dbReference>
<sequence>MVGDEKFIGLNSGEVDVEQDTATNLDFINQDEALKVLNKEHGSDEWDSREERSLVWKIDRRLFSLLLLSFALQYYDKTLISQAAIFGLRTDLHLTGYDYTLSSSLLYVGFLAGAYPSALLAQRFPVERVSGLLILVWGACMILTVTCNDFAGLATQRTFLGVLEGGISPIFMLVIGSWYKKSEQALRMGLLWSISGYAAFVAPFINYGLGHITGGILSPWQYMYLLAGSLTVIWAFVFYFLLPSDPISAKGFNGREKYVAVARLRINNSGVRNTHWNNDQVIEAFTDVKFWIMFFILFFASIANGCFSSMTPIIINNFGFDSLKTLLLTSPTGFVIGSTELVASFLASYTKRYRCIIMFVCQIPVLVAALMLWLLPRTRTGPLLVAVYLIPVYGGCVSMCFPLNLANCAGYTKRTVYSAGAFVAYCLGNIAGPLSYRPQDAPDYVPAFIFQVVSTIVTSFLLFAYRYLCIRENRKRDAAGILEGFDHAYEDNLTDRLNPQFRYTY</sequence>
<reference evidence="8" key="1">
    <citation type="journal article" date="2020" name="Stud. Mycol.">
        <title>101 Dothideomycetes genomes: a test case for predicting lifestyles and emergence of pathogens.</title>
        <authorList>
            <person name="Haridas S."/>
            <person name="Albert R."/>
            <person name="Binder M."/>
            <person name="Bloem J."/>
            <person name="Labutti K."/>
            <person name="Salamov A."/>
            <person name="Andreopoulos B."/>
            <person name="Baker S."/>
            <person name="Barry K."/>
            <person name="Bills G."/>
            <person name="Bluhm B."/>
            <person name="Cannon C."/>
            <person name="Castanera R."/>
            <person name="Culley D."/>
            <person name="Daum C."/>
            <person name="Ezra D."/>
            <person name="Gonzalez J."/>
            <person name="Henrissat B."/>
            <person name="Kuo A."/>
            <person name="Liang C."/>
            <person name="Lipzen A."/>
            <person name="Lutzoni F."/>
            <person name="Magnuson J."/>
            <person name="Mondo S."/>
            <person name="Nolan M."/>
            <person name="Ohm R."/>
            <person name="Pangilinan J."/>
            <person name="Park H.-J."/>
            <person name="Ramirez L."/>
            <person name="Alfaro M."/>
            <person name="Sun H."/>
            <person name="Tritt A."/>
            <person name="Yoshinaga Y."/>
            <person name="Zwiers L.-H."/>
            <person name="Turgeon B."/>
            <person name="Goodwin S."/>
            <person name="Spatafora J."/>
            <person name="Crous P."/>
            <person name="Grigoriev I."/>
        </authorList>
    </citation>
    <scope>NUCLEOTIDE SEQUENCE</scope>
    <source>
        <strain evidence="8">CBS 133067</strain>
    </source>
</reference>
<keyword evidence="5 6" id="KW-0472">Membrane</keyword>
<evidence type="ECO:0000259" key="7">
    <source>
        <dbReference type="PROSITE" id="PS50850"/>
    </source>
</evidence>
<dbReference type="PANTHER" id="PTHR43791">
    <property type="entry name" value="PERMEASE-RELATED"/>
    <property type="match status" value="1"/>
</dbReference>
<feature type="domain" description="Major facilitator superfamily (MFS) profile" evidence="7">
    <location>
        <begin position="62"/>
        <end position="505"/>
    </location>
</feature>
<accession>A0A9P4M9A9</accession>
<evidence type="ECO:0000313" key="9">
    <source>
        <dbReference type="Proteomes" id="UP000799772"/>
    </source>
</evidence>
<dbReference type="InterPro" id="IPR020846">
    <property type="entry name" value="MFS_dom"/>
</dbReference>
<feature type="transmembrane region" description="Helical" evidence="6">
    <location>
        <begin position="448"/>
        <end position="468"/>
    </location>
</feature>
<keyword evidence="9" id="KW-1185">Reference proteome</keyword>
<feature type="transmembrane region" description="Helical" evidence="6">
    <location>
        <begin position="222"/>
        <end position="242"/>
    </location>
</feature>